<organism evidence="2 3">
    <name type="scientific">Dipteronia dyeriana</name>
    <dbReference type="NCBI Taxonomy" id="168575"/>
    <lineage>
        <taxon>Eukaryota</taxon>
        <taxon>Viridiplantae</taxon>
        <taxon>Streptophyta</taxon>
        <taxon>Embryophyta</taxon>
        <taxon>Tracheophyta</taxon>
        <taxon>Spermatophyta</taxon>
        <taxon>Magnoliopsida</taxon>
        <taxon>eudicotyledons</taxon>
        <taxon>Gunneridae</taxon>
        <taxon>Pentapetalae</taxon>
        <taxon>rosids</taxon>
        <taxon>malvids</taxon>
        <taxon>Sapindales</taxon>
        <taxon>Sapindaceae</taxon>
        <taxon>Hippocastanoideae</taxon>
        <taxon>Acereae</taxon>
        <taxon>Dipteronia</taxon>
    </lineage>
</organism>
<accession>A0AAD9UA36</accession>
<evidence type="ECO:0000256" key="1">
    <source>
        <dbReference type="SAM" id="Coils"/>
    </source>
</evidence>
<proteinExistence type="predicted"/>
<dbReference type="InterPro" id="IPR045868">
    <property type="entry name" value="Znf_C3H13/40"/>
</dbReference>
<evidence type="ECO:0000313" key="3">
    <source>
        <dbReference type="Proteomes" id="UP001280121"/>
    </source>
</evidence>
<feature type="coiled-coil region" evidence="1">
    <location>
        <begin position="56"/>
        <end position="90"/>
    </location>
</feature>
<dbReference type="Proteomes" id="UP001280121">
    <property type="component" value="Unassembled WGS sequence"/>
</dbReference>
<sequence>GIEVQVKDGKFTSFDSKIALREKLKEVLSDINTLDHQRLQLEIMLDMFVFYFKIYVEEKVQEADILTSRIDELETQLHKEKEEASKIKKLVKAHNRYSRIQDDLKGKSHARLQKLGYHLGSYASGATGNVENLNVNIVSDGETTNYYLLGPQTELQTISSPNKKKLHAGWDSADVTIPEEVEAANNGVPNGGKNVSPGFSSADKVNLYVPLFISFFCHEVDHSSNVM</sequence>
<name>A0AAD9UA36_9ROSI</name>
<dbReference type="PANTHER" id="PTHR38160:SF1">
    <property type="entry name" value="ZINC FINGER CCCH DOMAIN-CONTAINING PROTEIN 40"/>
    <property type="match status" value="1"/>
</dbReference>
<protein>
    <submittedName>
        <fullName evidence="2">Uncharacterized protein</fullName>
    </submittedName>
</protein>
<dbReference type="AlphaFoldDB" id="A0AAD9UA36"/>
<dbReference type="GO" id="GO:0046872">
    <property type="term" value="F:metal ion binding"/>
    <property type="evidence" value="ECO:0007669"/>
    <property type="project" value="InterPro"/>
</dbReference>
<comment type="caution">
    <text evidence="2">The sequence shown here is derived from an EMBL/GenBank/DDBJ whole genome shotgun (WGS) entry which is preliminary data.</text>
</comment>
<dbReference type="EMBL" id="JANJYI010000005">
    <property type="protein sequence ID" value="KAK2650239.1"/>
    <property type="molecule type" value="Genomic_DNA"/>
</dbReference>
<keyword evidence="1" id="KW-0175">Coiled coil</keyword>
<dbReference type="PANTHER" id="PTHR38160">
    <property type="entry name" value="ZINC FINGER CCCH DOMAIN-CONTAINING PROTEIN 40"/>
    <property type="match status" value="1"/>
</dbReference>
<reference evidence="2" key="1">
    <citation type="journal article" date="2023" name="Plant J.">
        <title>Genome sequences and population genomics provide insights into the demographic history, inbreeding, and mutation load of two 'living fossil' tree species of Dipteronia.</title>
        <authorList>
            <person name="Feng Y."/>
            <person name="Comes H.P."/>
            <person name="Chen J."/>
            <person name="Zhu S."/>
            <person name="Lu R."/>
            <person name="Zhang X."/>
            <person name="Li P."/>
            <person name="Qiu J."/>
            <person name="Olsen K.M."/>
            <person name="Qiu Y."/>
        </authorList>
    </citation>
    <scope>NUCLEOTIDE SEQUENCE</scope>
    <source>
        <strain evidence="2">KIB01</strain>
    </source>
</reference>
<evidence type="ECO:0000313" key="2">
    <source>
        <dbReference type="EMBL" id="KAK2650239.1"/>
    </source>
</evidence>
<gene>
    <name evidence="2" type="ORF">Ddye_017728</name>
</gene>
<keyword evidence="3" id="KW-1185">Reference proteome</keyword>
<feature type="non-terminal residue" evidence="2">
    <location>
        <position position="227"/>
    </location>
</feature>